<comment type="function">
    <text evidence="13">Protein phosphatase that specifically binds to and dephosphorylates the molecular chaperone Hsp90. Dephosphorylation positively regulates the Hsp90 chaperone machinery.</text>
</comment>
<keyword evidence="6" id="KW-0677">Repeat</keyword>
<dbReference type="InterPro" id="IPR004843">
    <property type="entry name" value="Calcineurin-like_PHP"/>
</dbReference>
<keyword evidence="5" id="KW-0479">Metal-binding</keyword>
<keyword evidence="17" id="KW-0812">Transmembrane</keyword>
<evidence type="ECO:0000256" key="5">
    <source>
        <dbReference type="ARBA" id="ARBA00022723"/>
    </source>
</evidence>
<reference evidence="19 20" key="1">
    <citation type="journal article" date="2011" name="Cell">
        <title>Insight into structure and assembly of the nuclear pore complex by utilizing the genome of a eukaryotic thermophile.</title>
        <authorList>
            <person name="Amlacher S."/>
            <person name="Sarges P."/>
            <person name="Flemming D."/>
            <person name="van Noort V."/>
            <person name="Kunze R."/>
            <person name="Devos D.P."/>
            <person name="Arumugam M."/>
            <person name="Bork P."/>
            <person name="Hurt E."/>
        </authorList>
    </citation>
    <scope>NUCLEOTIDE SEQUENCE [LARGE SCALE GENOMIC DNA]</scope>
    <source>
        <strain evidence="20">DSM 1495 / CBS 144.50 / IMI 039719</strain>
    </source>
</reference>
<evidence type="ECO:0000256" key="1">
    <source>
        <dbReference type="ARBA" id="ARBA00001936"/>
    </source>
</evidence>
<evidence type="ECO:0000313" key="19">
    <source>
        <dbReference type="EMBL" id="EGS20977.1"/>
    </source>
</evidence>
<dbReference type="SUPFAM" id="SSF56300">
    <property type="entry name" value="Metallo-dependent phosphatases"/>
    <property type="match status" value="1"/>
</dbReference>
<evidence type="ECO:0000256" key="11">
    <source>
        <dbReference type="ARBA" id="ARBA00047986"/>
    </source>
</evidence>
<evidence type="ECO:0000256" key="6">
    <source>
        <dbReference type="ARBA" id="ARBA00022737"/>
    </source>
</evidence>
<comment type="catalytic activity">
    <reaction evidence="12">
        <text>O-phospho-L-threonyl-[protein] + H2O = L-threonyl-[protein] + phosphate</text>
        <dbReference type="Rhea" id="RHEA:47004"/>
        <dbReference type="Rhea" id="RHEA-COMP:11060"/>
        <dbReference type="Rhea" id="RHEA-COMP:11605"/>
        <dbReference type="ChEBI" id="CHEBI:15377"/>
        <dbReference type="ChEBI" id="CHEBI:30013"/>
        <dbReference type="ChEBI" id="CHEBI:43474"/>
        <dbReference type="ChEBI" id="CHEBI:61977"/>
        <dbReference type="EC" id="3.1.3.16"/>
    </reaction>
    <physiologicalReaction direction="left-to-right" evidence="12">
        <dbReference type="Rhea" id="RHEA:47005"/>
    </physiologicalReaction>
</comment>
<evidence type="ECO:0000256" key="12">
    <source>
        <dbReference type="ARBA" id="ARBA00048832"/>
    </source>
</evidence>
<dbReference type="EMBL" id="GL988041">
    <property type="protein sequence ID" value="EGS20977.1"/>
    <property type="molecule type" value="Genomic_DNA"/>
</dbReference>
<comment type="cofactor">
    <cofactor evidence="1">
        <name>Mn(2+)</name>
        <dbReference type="ChEBI" id="CHEBI:29035"/>
    </cofactor>
</comment>
<dbReference type="GO" id="GO:0046872">
    <property type="term" value="F:metal ion binding"/>
    <property type="evidence" value="ECO:0007669"/>
    <property type="project" value="UniProtKB-KW"/>
</dbReference>
<dbReference type="GO" id="GO:0005634">
    <property type="term" value="C:nucleus"/>
    <property type="evidence" value="ECO:0007669"/>
    <property type="project" value="UniProtKB-SubCell"/>
</dbReference>
<dbReference type="Pfam" id="PF08321">
    <property type="entry name" value="PPP5"/>
    <property type="match status" value="1"/>
</dbReference>
<sequence>MGTTLSTIKALFAPALISLIIFLILTYVIVPCWTRYRNRYAQYLPLDTLQNQTLSLRGRLHGAFSRLMAWSIWRARRNADRVVVADRGSFDSEAGEELGAVDEETARRMRNQHGGRSGVDTLRRDSWILATETGRRRKKKKEEEGEGVHEMATPEEQAIQFKNQGNKAFAVHDWQTAIDFYTKAIELNDKEPTFWANRAQAHLKTEAYGYAIRDATKAIELKPDFVKAYYRRATAYAAILRPKDAVKDFRQCVKLDPNNRDAKQKLAECEKIVRQLAFFAAIEIGDEPSAAEGLDVDSIHVDDSYDGVRLEGQMTQEFIDDMMERFKKGKTIHKKYVYQIILAVKKIVYDEPTLVEVDVPEGVELTVCGDTHGQYFDLMELFRLNGKPSDKHWYLFNGDFVDRGSWSTEIALVLYANKWLRPNCFFINRGNHETDDMNKIYGFEGECKAKYNERVFKLFSESFSALPLAHLIGKKYLVLHGGLFSDDNVTLDDIRKLDRHKQRQPGQSGLMMEMLWTDPQPEPGRGPSKRGVGMQFGPDVTKRFCERNGLEAIIRSHEVRMEGYEEEHDGKCITVFSAPKYCDMTENKGAYINIGSDYKLRFAQFEAVPHPDIKPMAYAHNALFSALM</sequence>
<accession>G0S7H5</accession>
<feature type="transmembrane region" description="Helical" evidence="17">
    <location>
        <begin position="12"/>
        <end position="30"/>
    </location>
</feature>
<name>G0S7H5_CHATD</name>
<dbReference type="PRINTS" id="PR00114">
    <property type="entry name" value="STPHPHTASE"/>
</dbReference>
<dbReference type="Gene3D" id="3.60.21.10">
    <property type="match status" value="1"/>
</dbReference>
<comment type="similarity">
    <text evidence="4">Belongs to the PPP phosphatase family. PP-5 (PP-T) subfamily.</text>
</comment>
<dbReference type="AlphaFoldDB" id="G0S7H5"/>
<dbReference type="CDD" id="cd07417">
    <property type="entry name" value="MPP_PP5_C"/>
    <property type="match status" value="1"/>
</dbReference>
<keyword evidence="10" id="KW-0539">Nucleus</keyword>
<keyword evidence="8 14" id="KW-0802">TPR repeat</keyword>
<dbReference type="OMA" id="IHKKYAF"/>
<dbReference type="PROSITE" id="PS50005">
    <property type="entry name" value="TPR"/>
    <property type="match status" value="3"/>
</dbReference>
<dbReference type="InterPro" id="IPR051134">
    <property type="entry name" value="PPP_phosphatase"/>
</dbReference>
<dbReference type="Gene3D" id="1.25.40.10">
    <property type="entry name" value="Tetratricopeptide repeat domain"/>
    <property type="match status" value="1"/>
</dbReference>
<keyword evidence="7 15" id="KW-0378">Hydrolase</keyword>
<evidence type="ECO:0000256" key="17">
    <source>
        <dbReference type="SAM" id="Phobius"/>
    </source>
</evidence>
<evidence type="ECO:0000256" key="4">
    <source>
        <dbReference type="ARBA" id="ARBA00008786"/>
    </source>
</evidence>
<dbReference type="OrthoDB" id="445564at2759"/>
<evidence type="ECO:0000256" key="8">
    <source>
        <dbReference type="ARBA" id="ARBA00022803"/>
    </source>
</evidence>
<dbReference type="Pfam" id="PF25575">
    <property type="entry name" value="TPR_BSK1_C"/>
    <property type="match status" value="1"/>
</dbReference>
<dbReference type="PANTHER" id="PTHR45668">
    <property type="entry name" value="SERINE/THREONINE-PROTEIN PHOSPHATASE 5-RELATED"/>
    <property type="match status" value="1"/>
</dbReference>
<evidence type="ECO:0000256" key="16">
    <source>
        <dbReference type="SAM" id="MobiDB-lite"/>
    </source>
</evidence>
<dbReference type="FunFam" id="3.60.21.10:FF:000039">
    <property type="entry name" value="Serine/threonine-protein phosphatase"/>
    <property type="match status" value="1"/>
</dbReference>
<dbReference type="FunFam" id="1.25.40.10:FF:000389">
    <property type="entry name" value="Serine/threonine-protein phosphatase"/>
    <property type="match status" value="1"/>
</dbReference>
<dbReference type="SUPFAM" id="SSF48452">
    <property type="entry name" value="TPR-like"/>
    <property type="match status" value="1"/>
</dbReference>
<keyword evidence="17" id="KW-0472">Membrane</keyword>
<dbReference type="GO" id="GO:0004722">
    <property type="term" value="F:protein serine/threonine phosphatase activity"/>
    <property type="evidence" value="ECO:0007669"/>
    <property type="project" value="UniProtKB-EC"/>
</dbReference>
<evidence type="ECO:0000256" key="9">
    <source>
        <dbReference type="ARBA" id="ARBA00023211"/>
    </source>
</evidence>
<dbReference type="PANTHER" id="PTHR45668:SF5">
    <property type="entry name" value="SERINE_THREONINE-PROTEIN PHOSPHATASE 5"/>
    <property type="match status" value="1"/>
</dbReference>
<comment type="subcellular location">
    <subcellularLocation>
        <location evidence="3">Nucleus</location>
    </subcellularLocation>
</comment>
<evidence type="ECO:0000256" key="7">
    <source>
        <dbReference type="ARBA" id="ARBA00022801"/>
    </source>
</evidence>
<evidence type="ECO:0000256" key="15">
    <source>
        <dbReference type="RuleBase" id="RU004273"/>
    </source>
</evidence>
<dbReference type="InterPro" id="IPR011990">
    <property type="entry name" value="TPR-like_helical_dom_sf"/>
</dbReference>
<evidence type="ECO:0000313" key="20">
    <source>
        <dbReference type="Proteomes" id="UP000008066"/>
    </source>
</evidence>
<evidence type="ECO:0000259" key="18">
    <source>
        <dbReference type="PROSITE" id="PS00125"/>
    </source>
</evidence>
<dbReference type="InterPro" id="IPR041753">
    <property type="entry name" value="PP5_C"/>
</dbReference>
<comment type="cofactor">
    <cofactor evidence="2">
        <name>Mg(2+)</name>
        <dbReference type="ChEBI" id="CHEBI:18420"/>
    </cofactor>
</comment>
<dbReference type="eggNOG" id="KOG0376">
    <property type="taxonomic scope" value="Eukaryota"/>
</dbReference>
<dbReference type="InterPro" id="IPR058209">
    <property type="entry name" value="TPR_BSK1_C"/>
</dbReference>
<dbReference type="PROSITE" id="PS00125">
    <property type="entry name" value="SER_THR_PHOSPHATASE"/>
    <property type="match status" value="1"/>
</dbReference>
<dbReference type="KEGG" id="cthr:CTHT_0028160"/>
<evidence type="ECO:0000256" key="2">
    <source>
        <dbReference type="ARBA" id="ARBA00001946"/>
    </source>
</evidence>
<dbReference type="InterPro" id="IPR013235">
    <property type="entry name" value="PPP_dom"/>
</dbReference>
<feature type="repeat" description="TPR" evidence="14">
    <location>
        <begin position="192"/>
        <end position="225"/>
    </location>
</feature>
<dbReference type="EC" id="3.1.3.16" evidence="15"/>
<dbReference type="Proteomes" id="UP000008066">
    <property type="component" value="Unassembled WGS sequence"/>
</dbReference>
<evidence type="ECO:0000256" key="10">
    <source>
        <dbReference type="ARBA" id="ARBA00023242"/>
    </source>
</evidence>
<evidence type="ECO:0000256" key="13">
    <source>
        <dbReference type="ARBA" id="ARBA00059747"/>
    </source>
</evidence>
<feature type="domain" description="Serine/threonine specific protein phosphatases" evidence="18">
    <location>
        <begin position="428"/>
        <end position="433"/>
    </location>
</feature>
<dbReference type="InterPro" id="IPR019734">
    <property type="entry name" value="TPR_rpt"/>
</dbReference>
<dbReference type="InterPro" id="IPR006186">
    <property type="entry name" value="Ser/Thr-sp_prot-phosphatase"/>
</dbReference>
<evidence type="ECO:0000256" key="3">
    <source>
        <dbReference type="ARBA" id="ARBA00004123"/>
    </source>
</evidence>
<feature type="region of interest" description="Disordered" evidence="16">
    <location>
        <begin position="133"/>
        <end position="154"/>
    </location>
</feature>
<feature type="repeat" description="TPR" evidence="14">
    <location>
        <begin position="226"/>
        <end position="259"/>
    </location>
</feature>
<comment type="catalytic activity">
    <reaction evidence="11">
        <text>O-phospho-L-seryl-[protein] + H2O = L-seryl-[protein] + phosphate</text>
        <dbReference type="Rhea" id="RHEA:20629"/>
        <dbReference type="Rhea" id="RHEA-COMP:9863"/>
        <dbReference type="Rhea" id="RHEA-COMP:11604"/>
        <dbReference type="ChEBI" id="CHEBI:15377"/>
        <dbReference type="ChEBI" id="CHEBI:29999"/>
        <dbReference type="ChEBI" id="CHEBI:43474"/>
        <dbReference type="ChEBI" id="CHEBI:83421"/>
        <dbReference type="EC" id="3.1.3.16"/>
    </reaction>
    <physiologicalReaction direction="left-to-right" evidence="11">
        <dbReference type="Rhea" id="RHEA:20630"/>
    </physiologicalReaction>
</comment>
<dbReference type="SMART" id="SM00028">
    <property type="entry name" value="TPR"/>
    <property type="match status" value="3"/>
</dbReference>
<gene>
    <name evidence="19" type="ORF">CTHT_0028160</name>
</gene>
<dbReference type="Pfam" id="PF00149">
    <property type="entry name" value="Metallophos"/>
    <property type="match status" value="1"/>
</dbReference>
<keyword evidence="17" id="KW-1133">Transmembrane helix</keyword>
<dbReference type="STRING" id="759272.G0S7H5"/>
<dbReference type="SMART" id="SM00156">
    <property type="entry name" value="PP2Ac"/>
    <property type="match status" value="1"/>
</dbReference>
<evidence type="ECO:0000256" key="14">
    <source>
        <dbReference type="PROSITE-ProRule" id="PRU00339"/>
    </source>
</evidence>
<dbReference type="InterPro" id="IPR029052">
    <property type="entry name" value="Metallo-depent_PP-like"/>
</dbReference>
<proteinExistence type="inferred from homology"/>
<feature type="repeat" description="TPR" evidence="14">
    <location>
        <begin position="158"/>
        <end position="191"/>
    </location>
</feature>
<dbReference type="RefSeq" id="XP_006693273.1">
    <property type="nucleotide sequence ID" value="XM_006693210.1"/>
</dbReference>
<dbReference type="GeneID" id="18256854"/>
<protein>
    <recommendedName>
        <fullName evidence="15">Serine/threonine-protein phosphatase</fullName>
        <ecNumber evidence="15">3.1.3.16</ecNumber>
    </recommendedName>
</protein>
<organism evidence="20">
    <name type="scientific">Chaetomium thermophilum (strain DSM 1495 / CBS 144.50 / IMI 039719)</name>
    <name type="common">Thermochaetoides thermophila</name>
    <dbReference type="NCBI Taxonomy" id="759272"/>
    <lineage>
        <taxon>Eukaryota</taxon>
        <taxon>Fungi</taxon>
        <taxon>Dikarya</taxon>
        <taxon>Ascomycota</taxon>
        <taxon>Pezizomycotina</taxon>
        <taxon>Sordariomycetes</taxon>
        <taxon>Sordariomycetidae</taxon>
        <taxon>Sordariales</taxon>
        <taxon>Chaetomiaceae</taxon>
        <taxon>Thermochaetoides</taxon>
    </lineage>
</organism>
<keyword evidence="20" id="KW-1185">Reference proteome</keyword>
<keyword evidence="9" id="KW-0464">Manganese</keyword>
<dbReference type="HOGENOM" id="CLU_004962_5_2_1"/>